<organism evidence="1 2">
    <name type="scientific">Erythrobacter dokdonensis DSW-74</name>
    <dbReference type="NCBI Taxonomy" id="1300349"/>
    <lineage>
        <taxon>Bacteria</taxon>
        <taxon>Pseudomonadati</taxon>
        <taxon>Pseudomonadota</taxon>
        <taxon>Alphaproteobacteria</taxon>
        <taxon>Sphingomonadales</taxon>
        <taxon>Erythrobacteraceae</taxon>
        <taxon>Erythrobacter/Porphyrobacter group</taxon>
        <taxon>Erythrobacter</taxon>
    </lineage>
</organism>
<reference evidence="1 2" key="1">
    <citation type="submission" date="2016-06" db="EMBL/GenBank/DDBJ databases">
        <title>Genome sequence of Porphyrobacter dokdonensis DSW-74.</title>
        <authorList>
            <person name="Kim J.F."/>
            <person name="Song J.Y."/>
        </authorList>
    </citation>
    <scope>NUCLEOTIDE SEQUENCE [LARGE SCALE GENOMIC DNA]</scope>
    <source>
        <strain evidence="1 2">DSW-74</strain>
    </source>
</reference>
<protein>
    <submittedName>
        <fullName evidence="1">Uncharacterized protein</fullName>
    </submittedName>
</protein>
<dbReference type="EMBL" id="LZYB01000004">
    <property type="protein sequence ID" value="OBV10692.1"/>
    <property type="molecule type" value="Genomic_DNA"/>
</dbReference>
<dbReference type="RefSeq" id="WP_068864418.1">
    <property type="nucleotide sequence ID" value="NZ_LZYB01000004.1"/>
</dbReference>
<name>A0A1A7BGZ3_9SPHN</name>
<dbReference type="PATRIC" id="fig|1300349.4.peg.1898"/>
<gene>
    <name evidence="1" type="ORF">I603_1905</name>
</gene>
<dbReference type="AlphaFoldDB" id="A0A1A7BGZ3"/>
<sequence length="116" mass="12456">MAKSSPSSSARRPRYGLWLLALIAFVAGGAAWAFREPINGYGSIASAYSARVACSCRFVAGRSLEDCAKDKLPGMEAVTLVDDSQARSVTARFPLVAEATATYREGYGCVLEPWEE</sequence>
<keyword evidence="2" id="KW-1185">Reference proteome</keyword>
<proteinExistence type="predicted"/>
<accession>A0A1A7BGZ3</accession>
<dbReference type="Proteomes" id="UP000092484">
    <property type="component" value="Unassembled WGS sequence"/>
</dbReference>
<comment type="caution">
    <text evidence="1">The sequence shown here is derived from an EMBL/GenBank/DDBJ whole genome shotgun (WGS) entry which is preliminary data.</text>
</comment>
<evidence type="ECO:0000313" key="1">
    <source>
        <dbReference type="EMBL" id="OBV10692.1"/>
    </source>
</evidence>
<dbReference type="STRING" id="1300349.I603_1905"/>
<evidence type="ECO:0000313" key="2">
    <source>
        <dbReference type="Proteomes" id="UP000092484"/>
    </source>
</evidence>